<dbReference type="PANTHER" id="PTHR41786:SF1">
    <property type="entry name" value="6-HYDROXYMETHYLPTERIN DIPHOSPHOKINASE MPTE-LIKE DOMAIN-CONTAINING PROTEIN"/>
    <property type="match status" value="1"/>
</dbReference>
<dbReference type="EMBL" id="NXII01000001">
    <property type="protein sequence ID" value="RXI43062.1"/>
    <property type="molecule type" value="Genomic_DNA"/>
</dbReference>
<evidence type="ECO:0000313" key="3">
    <source>
        <dbReference type="EMBL" id="RXI43062.1"/>
    </source>
</evidence>
<organism evidence="3 4">
    <name type="scientific">Arcobacter cloacae</name>
    <dbReference type="NCBI Taxonomy" id="1054034"/>
    <lineage>
        <taxon>Bacteria</taxon>
        <taxon>Pseudomonadati</taxon>
        <taxon>Campylobacterota</taxon>
        <taxon>Epsilonproteobacteria</taxon>
        <taxon>Campylobacterales</taxon>
        <taxon>Arcobacteraceae</taxon>
        <taxon>Arcobacter</taxon>
    </lineage>
</organism>
<protein>
    <submittedName>
        <fullName evidence="3">Uncharacterized protein</fullName>
    </submittedName>
</protein>
<gene>
    <name evidence="3" type="ORF">CP963_00380</name>
</gene>
<dbReference type="Pfam" id="PF20157">
    <property type="entry name" value="Maf_flag10_N"/>
    <property type="match status" value="1"/>
</dbReference>
<dbReference type="Pfam" id="PF01973">
    <property type="entry name" value="MptE-like"/>
    <property type="match status" value="1"/>
</dbReference>
<comment type="caution">
    <text evidence="3">The sequence shown here is derived from an EMBL/GenBank/DDBJ whole genome shotgun (WGS) entry which is preliminary data.</text>
</comment>
<feature type="domain" description="6-hydroxymethylpterin diphosphokinase MptE-like" evidence="1">
    <location>
        <begin position="291"/>
        <end position="444"/>
    </location>
</feature>
<dbReference type="RefSeq" id="WP_129012353.1">
    <property type="nucleotide sequence ID" value="NZ_CBCSEI010000002.1"/>
</dbReference>
<dbReference type="AlphaFoldDB" id="A0A6M8NK69"/>
<sequence>MKEAEIQLQNALLTTFLANLAFLSEYDNQLYHRVDELSRMIENGTYKEKYALEFIIENGDFDIYDLINDKYLYDKRPKEINDKLVRKVELDEKNSIYFVENYFAIDRKLDVDKKNRFSDDGTNYLALTQNDMFEYSNFLNDFLRKKKKKLKKIEKFVFLGTLLGRHIPRIAEKIDAESYLVLERNLEIFRLSLFTVDYTILGNKGVVFSIMDNPLEEEKRIQKFMKSSLLKNYMLKFSSSEVNIDKYIDTLNTTLHLVNNSSQYTYTRYLYSLGNRVTQILDMDYKILLMNQIKEKLNFFDNIPVLYIAAGPSLDESMEWIKENQNKFFIVTIGAAYKKLLNNNIKIDMITTLDESAILNDIQFDDNSVSKINQNTIILASVKTNISLLSKLKQKTLFLYEVSIPFHKNNITFEGYSIGEITLDILLKMNAKEIYLIGLDLALDQETGESHSKNSSSSTRKYDLNKNQKKEDFSIRGLVKVKGNMREEVSTIGLFYNSIKALEEIVSKEINCNIYNLSFNGAYFENVKPLDKNNIKIEKFKNLNYQNIVLINLLNQYSLNHLNKESKKDLKEDIKEIENIINIALLELLNCELKTYEEFYEKVTDLYFSINVNNKLIIGILKKYLMMLIPYLSYHFNDIKIKNEPKKVNKIKEIYINQLKIIFEDYIFCLKRLL</sequence>
<evidence type="ECO:0000259" key="2">
    <source>
        <dbReference type="Pfam" id="PF20157"/>
    </source>
</evidence>
<name>A0A6M8NK69_9BACT</name>
<accession>A0A6M8NK69</accession>
<evidence type="ECO:0000259" key="1">
    <source>
        <dbReference type="Pfam" id="PF01973"/>
    </source>
</evidence>
<keyword evidence="4" id="KW-1185">Reference proteome</keyword>
<reference evidence="3 4" key="1">
    <citation type="submission" date="2017-09" db="EMBL/GenBank/DDBJ databases">
        <title>Genomics of the genus Arcobacter.</title>
        <authorList>
            <person name="Perez-Cataluna A."/>
            <person name="Figueras M.J."/>
            <person name="Salas-Masso N."/>
        </authorList>
    </citation>
    <scope>NUCLEOTIDE SEQUENCE [LARGE SCALE GENOMIC DNA]</scope>
    <source>
        <strain evidence="3 4">CECT 7834</strain>
    </source>
</reference>
<evidence type="ECO:0000313" key="4">
    <source>
        <dbReference type="Proteomes" id="UP000290378"/>
    </source>
</evidence>
<dbReference type="InterPro" id="IPR045376">
    <property type="entry name" value="Maf_N"/>
</dbReference>
<proteinExistence type="predicted"/>
<dbReference type="PANTHER" id="PTHR41786">
    <property type="entry name" value="MOTILITY ACCESSORY FACTOR MAF"/>
    <property type="match status" value="1"/>
</dbReference>
<dbReference type="Proteomes" id="UP000290378">
    <property type="component" value="Unassembled WGS sequence"/>
</dbReference>
<feature type="domain" description="Glycosyltransferase Maf N-terminal" evidence="2">
    <location>
        <begin position="16"/>
        <end position="199"/>
    </location>
</feature>
<dbReference type="InterPro" id="IPR002826">
    <property type="entry name" value="MptE-like"/>
</dbReference>